<gene>
    <name evidence="1" type="ORF">NTEN_LOCUS9279</name>
</gene>
<name>A0A6H5GK23_9HEMI</name>
<accession>A0A6H5GK23</accession>
<keyword evidence="2" id="KW-1185">Reference proteome</keyword>
<reference evidence="1 2" key="1">
    <citation type="submission" date="2020-02" db="EMBL/GenBank/DDBJ databases">
        <authorList>
            <person name="Ferguson B K."/>
        </authorList>
    </citation>
    <scope>NUCLEOTIDE SEQUENCE [LARGE SCALE GENOMIC DNA]</scope>
</reference>
<dbReference type="AlphaFoldDB" id="A0A6H5GK23"/>
<dbReference type="EMBL" id="CADCXU010013868">
    <property type="protein sequence ID" value="CAB0003802.1"/>
    <property type="molecule type" value="Genomic_DNA"/>
</dbReference>
<organism evidence="1 2">
    <name type="scientific">Nesidiocoris tenuis</name>
    <dbReference type="NCBI Taxonomy" id="355587"/>
    <lineage>
        <taxon>Eukaryota</taxon>
        <taxon>Metazoa</taxon>
        <taxon>Ecdysozoa</taxon>
        <taxon>Arthropoda</taxon>
        <taxon>Hexapoda</taxon>
        <taxon>Insecta</taxon>
        <taxon>Pterygota</taxon>
        <taxon>Neoptera</taxon>
        <taxon>Paraneoptera</taxon>
        <taxon>Hemiptera</taxon>
        <taxon>Heteroptera</taxon>
        <taxon>Panheteroptera</taxon>
        <taxon>Cimicomorpha</taxon>
        <taxon>Miridae</taxon>
        <taxon>Dicyphina</taxon>
        <taxon>Nesidiocoris</taxon>
    </lineage>
</organism>
<sequence length="63" mass="7451">MPPEETFHDEARIIDPTWTWSAVIMNKENGPSTALRDCLRWKVSQENRKLRWKIAGREVEIGR</sequence>
<evidence type="ECO:0000313" key="1">
    <source>
        <dbReference type="EMBL" id="CAB0003802.1"/>
    </source>
</evidence>
<protein>
    <submittedName>
        <fullName evidence="1">Uncharacterized protein</fullName>
    </submittedName>
</protein>
<evidence type="ECO:0000313" key="2">
    <source>
        <dbReference type="Proteomes" id="UP000479000"/>
    </source>
</evidence>
<feature type="non-terminal residue" evidence="1">
    <location>
        <position position="63"/>
    </location>
</feature>
<proteinExistence type="predicted"/>
<dbReference type="Proteomes" id="UP000479000">
    <property type="component" value="Unassembled WGS sequence"/>
</dbReference>